<dbReference type="Proteomes" id="UP000249619">
    <property type="component" value="Unassembled WGS sequence"/>
</dbReference>
<reference evidence="3" key="1">
    <citation type="submission" date="2018-05" db="EMBL/GenBank/DDBJ databases">
        <title>Draft genome sequence of Stemphylium lycopersici strain CIDEFI 213.</title>
        <authorList>
            <person name="Medina R."/>
            <person name="Franco M.E.E."/>
            <person name="Lucentini C.G."/>
            <person name="Saparrat M.C.N."/>
            <person name="Balatti P.A."/>
        </authorList>
    </citation>
    <scope>NUCLEOTIDE SEQUENCE [LARGE SCALE GENOMIC DNA]</scope>
    <source>
        <strain evidence="3">CIDEFI 213</strain>
    </source>
</reference>
<protein>
    <submittedName>
        <fullName evidence="2">Uncharacterized protein</fullName>
    </submittedName>
</protein>
<feature type="signal peptide" evidence="1">
    <location>
        <begin position="1"/>
        <end position="19"/>
    </location>
</feature>
<feature type="chain" id="PRO_5016933026" evidence="1">
    <location>
        <begin position="20"/>
        <end position="294"/>
    </location>
</feature>
<proteinExistence type="predicted"/>
<sequence length="294" mass="31305">MKLLAAAAAAAALVALAAGEATGGETNAVAASIINPTPKYENSGDITYYCDHDVGVMAHPANGAARATTETCLAKYIENQRGAECSPDIPVALAKKDLFSREAEDVNNAVTQHDSHKIDAKPNAPETSPQDLTPFDIHESCGICISGGGVAFCVPKKKDMLEARSDSEGPAMPIERRGCVPGTYRCSDPEIFTCNAKGEWVQSAYCGRNAKCIKRPPGIAHCVPRNMSLTTRRDPKARATEGSYACNEHFVLRFENGKWQDVEDCGPNLICARGDKGVGFCIVPPPSKHGSIAR</sequence>
<comment type="caution">
    <text evidence="2">The sequence shown here is derived from an EMBL/GenBank/DDBJ whole genome shotgun (WGS) entry which is preliminary data.</text>
</comment>
<name>A0A364NH06_STELY</name>
<keyword evidence="3" id="KW-1185">Reference proteome</keyword>
<keyword evidence="1" id="KW-0732">Signal</keyword>
<gene>
    <name evidence="2" type="ORF">DDE83_000266</name>
</gene>
<evidence type="ECO:0000313" key="2">
    <source>
        <dbReference type="EMBL" id="RAR16393.1"/>
    </source>
</evidence>
<organism evidence="2 3">
    <name type="scientific">Stemphylium lycopersici</name>
    <name type="common">Tomato gray leaf spot disease fungus</name>
    <name type="synonym">Thyrospora lycopersici</name>
    <dbReference type="NCBI Taxonomy" id="183478"/>
    <lineage>
        <taxon>Eukaryota</taxon>
        <taxon>Fungi</taxon>
        <taxon>Dikarya</taxon>
        <taxon>Ascomycota</taxon>
        <taxon>Pezizomycotina</taxon>
        <taxon>Dothideomycetes</taxon>
        <taxon>Pleosporomycetidae</taxon>
        <taxon>Pleosporales</taxon>
        <taxon>Pleosporineae</taxon>
        <taxon>Pleosporaceae</taxon>
        <taxon>Stemphylium</taxon>
    </lineage>
</organism>
<accession>A0A364NH06</accession>
<dbReference type="EMBL" id="QGDH01000003">
    <property type="protein sequence ID" value="RAR16393.1"/>
    <property type="molecule type" value="Genomic_DNA"/>
</dbReference>
<dbReference type="AlphaFoldDB" id="A0A364NH06"/>
<evidence type="ECO:0000313" key="3">
    <source>
        <dbReference type="Proteomes" id="UP000249619"/>
    </source>
</evidence>
<evidence type="ECO:0000256" key="1">
    <source>
        <dbReference type="SAM" id="SignalP"/>
    </source>
</evidence>